<accession>A0ACB6ZHL7</accession>
<dbReference type="EMBL" id="MU118007">
    <property type="protein sequence ID" value="KAF9648833.1"/>
    <property type="molecule type" value="Genomic_DNA"/>
</dbReference>
<reference evidence="1" key="2">
    <citation type="journal article" date="2020" name="Nat. Commun.">
        <title>Large-scale genome sequencing of mycorrhizal fungi provides insights into the early evolution of symbiotic traits.</title>
        <authorList>
            <person name="Miyauchi S."/>
            <person name="Kiss E."/>
            <person name="Kuo A."/>
            <person name="Drula E."/>
            <person name="Kohler A."/>
            <person name="Sanchez-Garcia M."/>
            <person name="Morin E."/>
            <person name="Andreopoulos B."/>
            <person name="Barry K.W."/>
            <person name="Bonito G."/>
            <person name="Buee M."/>
            <person name="Carver A."/>
            <person name="Chen C."/>
            <person name="Cichocki N."/>
            <person name="Clum A."/>
            <person name="Culley D."/>
            <person name="Crous P.W."/>
            <person name="Fauchery L."/>
            <person name="Girlanda M."/>
            <person name="Hayes R.D."/>
            <person name="Keri Z."/>
            <person name="LaButti K."/>
            <person name="Lipzen A."/>
            <person name="Lombard V."/>
            <person name="Magnuson J."/>
            <person name="Maillard F."/>
            <person name="Murat C."/>
            <person name="Nolan M."/>
            <person name="Ohm R.A."/>
            <person name="Pangilinan J."/>
            <person name="Pereira M.F."/>
            <person name="Perotto S."/>
            <person name="Peter M."/>
            <person name="Pfister S."/>
            <person name="Riley R."/>
            <person name="Sitrit Y."/>
            <person name="Stielow J.B."/>
            <person name="Szollosi G."/>
            <person name="Zifcakova L."/>
            <person name="Stursova M."/>
            <person name="Spatafora J.W."/>
            <person name="Tedersoo L."/>
            <person name="Vaario L.M."/>
            <person name="Yamada A."/>
            <person name="Yan M."/>
            <person name="Wang P."/>
            <person name="Xu J."/>
            <person name="Bruns T."/>
            <person name="Baldrian P."/>
            <person name="Vilgalys R."/>
            <person name="Dunand C."/>
            <person name="Henrissat B."/>
            <person name="Grigoriev I.V."/>
            <person name="Hibbett D."/>
            <person name="Nagy L.G."/>
            <person name="Martin F.M."/>
        </authorList>
    </citation>
    <scope>NUCLEOTIDE SEQUENCE</scope>
    <source>
        <strain evidence="1">P2</strain>
    </source>
</reference>
<name>A0ACB6ZHL7_THEGA</name>
<sequence length="157" mass="17470">MPTIYEQQRQMLDVKPLPPPPPNMFEETTGNDHSRLLSSQATSDQKETPGLFKKLASKLKSPPTTPTSAKTSSPVRTRNVPPLTNDFTSKEQREAALRARGLIAAPKKDLSQLEQDLDRRNAKTVPIPRDQTTKDGQPSAAEKIMQEWKAKNQAGRV</sequence>
<dbReference type="Proteomes" id="UP000886501">
    <property type="component" value="Unassembled WGS sequence"/>
</dbReference>
<evidence type="ECO:0000313" key="1">
    <source>
        <dbReference type="EMBL" id="KAF9648833.1"/>
    </source>
</evidence>
<reference evidence="1" key="1">
    <citation type="submission" date="2019-10" db="EMBL/GenBank/DDBJ databases">
        <authorList>
            <consortium name="DOE Joint Genome Institute"/>
            <person name="Kuo A."/>
            <person name="Miyauchi S."/>
            <person name="Kiss E."/>
            <person name="Drula E."/>
            <person name="Kohler A."/>
            <person name="Sanchez-Garcia M."/>
            <person name="Andreopoulos B."/>
            <person name="Barry K.W."/>
            <person name="Bonito G."/>
            <person name="Buee M."/>
            <person name="Carver A."/>
            <person name="Chen C."/>
            <person name="Cichocki N."/>
            <person name="Clum A."/>
            <person name="Culley D."/>
            <person name="Crous P.W."/>
            <person name="Fauchery L."/>
            <person name="Girlanda M."/>
            <person name="Hayes R."/>
            <person name="Keri Z."/>
            <person name="Labutti K."/>
            <person name="Lipzen A."/>
            <person name="Lombard V."/>
            <person name="Magnuson J."/>
            <person name="Maillard F."/>
            <person name="Morin E."/>
            <person name="Murat C."/>
            <person name="Nolan M."/>
            <person name="Ohm R."/>
            <person name="Pangilinan J."/>
            <person name="Pereira M."/>
            <person name="Perotto S."/>
            <person name="Peter M."/>
            <person name="Riley R."/>
            <person name="Sitrit Y."/>
            <person name="Stielow B."/>
            <person name="Szollosi G."/>
            <person name="Zifcakova L."/>
            <person name="Stursova M."/>
            <person name="Spatafora J.W."/>
            <person name="Tedersoo L."/>
            <person name="Vaario L.-M."/>
            <person name="Yamada A."/>
            <person name="Yan M."/>
            <person name="Wang P."/>
            <person name="Xu J."/>
            <person name="Bruns T."/>
            <person name="Baldrian P."/>
            <person name="Vilgalys R."/>
            <person name="Henrissat B."/>
            <person name="Grigoriev I.V."/>
            <person name="Hibbett D."/>
            <person name="Nagy L.G."/>
            <person name="Martin F.M."/>
        </authorList>
    </citation>
    <scope>NUCLEOTIDE SEQUENCE</scope>
    <source>
        <strain evidence="1">P2</strain>
    </source>
</reference>
<organism evidence="1 2">
    <name type="scientific">Thelephora ganbajun</name>
    <name type="common">Ganba fungus</name>
    <dbReference type="NCBI Taxonomy" id="370292"/>
    <lineage>
        <taxon>Eukaryota</taxon>
        <taxon>Fungi</taxon>
        <taxon>Dikarya</taxon>
        <taxon>Basidiomycota</taxon>
        <taxon>Agaricomycotina</taxon>
        <taxon>Agaricomycetes</taxon>
        <taxon>Thelephorales</taxon>
        <taxon>Thelephoraceae</taxon>
        <taxon>Thelephora</taxon>
    </lineage>
</organism>
<protein>
    <submittedName>
        <fullName evidence="1">Uncharacterized protein</fullName>
    </submittedName>
</protein>
<keyword evidence="2" id="KW-1185">Reference proteome</keyword>
<evidence type="ECO:0000313" key="2">
    <source>
        <dbReference type="Proteomes" id="UP000886501"/>
    </source>
</evidence>
<proteinExistence type="predicted"/>
<comment type="caution">
    <text evidence="1">The sequence shown here is derived from an EMBL/GenBank/DDBJ whole genome shotgun (WGS) entry which is preliminary data.</text>
</comment>
<gene>
    <name evidence="1" type="ORF">BDM02DRAFT_3186813</name>
</gene>